<dbReference type="STRING" id="1332080.ATN00_18695"/>
<evidence type="ECO:0000256" key="1">
    <source>
        <dbReference type="ARBA" id="ARBA00023125"/>
    </source>
</evidence>
<evidence type="ECO:0000313" key="5">
    <source>
        <dbReference type="Proteomes" id="UP000056968"/>
    </source>
</evidence>
<gene>
    <name evidence="4" type="ORF">ATN00_18695</name>
</gene>
<reference evidence="4 5" key="1">
    <citation type="submission" date="2015-11" db="EMBL/GenBank/DDBJ databases">
        <title>A Two-component Flavoprotein Monooxygenase System MeaXY Responsible for para-Hydroxylation of 2-Methyl-6-ethylaniline and 2,6-Diethylaniline in Sphingobium baderi DE-13.</title>
        <authorList>
            <person name="Cheng M."/>
            <person name="Meng Q."/>
            <person name="Yang Y."/>
            <person name="Chu C."/>
            <person name="Yan X."/>
            <person name="He J."/>
            <person name="Li S."/>
        </authorList>
    </citation>
    <scope>NUCLEOTIDE SEQUENCE [LARGE SCALE GENOMIC DNA]</scope>
    <source>
        <strain evidence="4 5">DE-13</strain>
    </source>
</reference>
<dbReference type="Proteomes" id="UP000056968">
    <property type="component" value="Chromosome"/>
</dbReference>
<dbReference type="PRINTS" id="PR00455">
    <property type="entry name" value="HTHTETR"/>
</dbReference>
<evidence type="ECO:0000313" key="4">
    <source>
        <dbReference type="EMBL" id="ALR22027.1"/>
    </source>
</evidence>
<dbReference type="Gene3D" id="1.10.357.10">
    <property type="entry name" value="Tetracycline Repressor, domain 2"/>
    <property type="match status" value="1"/>
</dbReference>
<organism evidence="4 5">
    <name type="scientific">Sphingobium baderi</name>
    <dbReference type="NCBI Taxonomy" id="1332080"/>
    <lineage>
        <taxon>Bacteria</taxon>
        <taxon>Pseudomonadati</taxon>
        <taxon>Pseudomonadota</taxon>
        <taxon>Alphaproteobacteria</taxon>
        <taxon>Sphingomonadales</taxon>
        <taxon>Sphingomonadaceae</taxon>
        <taxon>Sphingobium</taxon>
    </lineage>
</organism>
<protein>
    <recommendedName>
        <fullName evidence="3">HTH tetR-type domain-containing protein</fullName>
    </recommendedName>
</protein>
<dbReference type="AlphaFoldDB" id="A0A0S3F2W5"/>
<accession>A0A0S3F2W5</accession>
<feature type="DNA-binding region" description="H-T-H motif" evidence="2">
    <location>
        <begin position="40"/>
        <end position="59"/>
    </location>
</feature>
<dbReference type="PANTHER" id="PTHR30055">
    <property type="entry name" value="HTH-TYPE TRANSCRIPTIONAL REGULATOR RUTR"/>
    <property type="match status" value="1"/>
</dbReference>
<dbReference type="InterPro" id="IPR041678">
    <property type="entry name" value="TetR_C_16"/>
</dbReference>
<dbReference type="SUPFAM" id="SSF48498">
    <property type="entry name" value="Tetracyclin repressor-like, C-terminal domain"/>
    <property type="match status" value="1"/>
</dbReference>
<evidence type="ECO:0000259" key="3">
    <source>
        <dbReference type="PROSITE" id="PS50977"/>
    </source>
</evidence>
<feature type="domain" description="HTH tetR-type" evidence="3">
    <location>
        <begin position="17"/>
        <end position="77"/>
    </location>
</feature>
<dbReference type="RefSeq" id="WP_062067621.1">
    <property type="nucleotide sequence ID" value="NZ_CP013264.1"/>
</dbReference>
<evidence type="ECO:0000256" key="2">
    <source>
        <dbReference type="PROSITE-ProRule" id="PRU00335"/>
    </source>
</evidence>
<sequence length="201" mass="22069">MTDAMMQEEGKRTRDAAATRDAILAAACECFVANDYEHVGLREIAAKAGVTAALINRYFGTKEMLFRTVLETRPVDAEASDSSLQALMTDRDNFGMHLARRVLNARRNKANFAFDPMLVVLRSAGQPAAQAVLRERMTLWLTPLARELGGCDAAIRAEMILAILVGFDLLRNVILMPGFAEGDEELLVKRLGAALQAQLDD</sequence>
<dbReference type="InterPro" id="IPR036271">
    <property type="entry name" value="Tet_transcr_reg_TetR-rel_C_sf"/>
</dbReference>
<dbReference type="GO" id="GO:0003700">
    <property type="term" value="F:DNA-binding transcription factor activity"/>
    <property type="evidence" value="ECO:0007669"/>
    <property type="project" value="TreeGrafter"/>
</dbReference>
<dbReference type="SUPFAM" id="SSF46689">
    <property type="entry name" value="Homeodomain-like"/>
    <property type="match status" value="1"/>
</dbReference>
<dbReference type="Pfam" id="PF17920">
    <property type="entry name" value="TetR_C_16"/>
    <property type="match status" value="1"/>
</dbReference>
<dbReference type="InterPro" id="IPR050109">
    <property type="entry name" value="HTH-type_TetR-like_transc_reg"/>
</dbReference>
<dbReference type="PROSITE" id="PS50977">
    <property type="entry name" value="HTH_TETR_2"/>
    <property type="match status" value="1"/>
</dbReference>
<name>A0A0S3F2W5_9SPHN</name>
<dbReference type="InterPro" id="IPR001647">
    <property type="entry name" value="HTH_TetR"/>
</dbReference>
<dbReference type="Pfam" id="PF00440">
    <property type="entry name" value="TetR_N"/>
    <property type="match status" value="1"/>
</dbReference>
<proteinExistence type="predicted"/>
<keyword evidence="1 2" id="KW-0238">DNA-binding</keyword>
<dbReference type="InterPro" id="IPR009057">
    <property type="entry name" value="Homeodomain-like_sf"/>
</dbReference>
<dbReference type="EMBL" id="CP013264">
    <property type="protein sequence ID" value="ALR22027.1"/>
    <property type="molecule type" value="Genomic_DNA"/>
</dbReference>
<dbReference type="PANTHER" id="PTHR30055:SF235">
    <property type="entry name" value="TRANSCRIPTIONAL REGULATORY PROTEIN"/>
    <property type="match status" value="1"/>
</dbReference>
<dbReference type="GO" id="GO:0000976">
    <property type="term" value="F:transcription cis-regulatory region binding"/>
    <property type="evidence" value="ECO:0007669"/>
    <property type="project" value="TreeGrafter"/>
</dbReference>
<keyword evidence="5" id="KW-1185">Reference proteome</keyword>
<dbReference type="KEGG" id="sbd:ATN00_18695"/>